<evidence type="ECO:0000256" key="7">
    <source>
        <dbReference type="ARBA" id="ARBA00023288"/>
    </source>
</evidence>
<evidence type="ECO:0000313" key="11">
    <source>
        <dbReference type="Proteomes" id="UP000276349"/>
    </source>
</evidence>
<dbReference type="Gene3D" id="3.30.300.210">
    <property type="entry name" value="Nutrient germinant receptor protein C, domain 3"/>
    <property type="match status" value="1"/>
</dbReference>
<organism evidence="10 11">
    <name type="scientific">Lysinibacillus telephonicus</name>
    <dbReference type="NCBI Taxonomy" id="1714840"/>
    <lineage>
        <taxon>Bacteria</taxon>
        <taxon>Bacillati</taxon>
        <taxon>Bacillota</taxon>
        <taxon>Bacilli</taxon>
        <taxon>Bacillales</taxon>
        <taxon>Bacillaceae</taxon>
        <taxon>Lysinibacillus</taxon>
    </lineage>
</organism>
<protein>
    <submittedName>
        <fullName evidence="10">Ger(X)C family spore germination protein</fullName>
    </submittedName>
</protein>
<feature type="domain" description="Spore germination protein N-terminal" evidence="9">
    <location>
        <begin position="33"/>
        <end position="207"/>
    </location>
</feature>
<keyword evidence="5" id="KW-0472">Membrane</keyword>
<comment type="subcellular location">
    <subcellularLocation>
        <location evidence="1">Membrane</location>
        <topology evidence="1">Lipid-anchor</topology>
    </subcellularLocation>
</comment>
<dbReference type="GO" id="GO:0009847">
    <property type="term" value="P:spore germination"/>
    <property type="evidence" value="ECO:0007669"/>
    <property type="project" value="InterPro"/>
</dbReference>
<comment type="similarity">
    <text evidence="2">Belongs to the GerABKC lipoprotein family.</text>
</comment>
<evidence type="ECO:0000259" key="9">
    <source>
        <dbReference type="Pfam" id="PF25198"/>
    </source>
</evidence>
<dbReference type="Proteomes" id="UP000276349">
    <property type="component" value="Unassembled WGS sequence"/>
</dbReference>
<dbReference type="AlphaFoldDB" id="A0A3S0JMI4"/>
<dbReference type="InterPro" id="IPR046953">
    <property type="entry name" value="Spore_GerAC-like_C"/>
</dbReference>
<keyword evidence="7" id="KW-0449">Lipoprotein</keyword>
<feature type="domain" description="Spore germination GerAC-like C-terminal" evidence="8">
    <location>
        <begin position="225"/>
        <end position="376"/>
    </location>
</feature>
<accession>A0A3S0JMI4</accession>
<evidence type="ECO:0000256" key="4">
    <source>
        <dbReference type="ARBA" id="ARBA00022729"/>
    </source>
</evidence>
<keyword evidence="3" id="KW-0309">Germination</keyword>
<evidence type="ECO:0000256" key="5">
    <source>
        <dbReference type="ARBA" id="ARBA00023136"/>
    </source>
</evidence>
<evidence type="ECO:0000256" key="2">
    <source>
        <dbReference type="ARBA" id="ARBA00007886"/>
    </source>
</evidence>
<keyword evidence="4" id="KW-0732">Signal</keyword>
<reference evidence="10 11" key="1">
    <citation type="submission" date="2018-12" db="EMBL/GenBank/DDBJ databases">
        <authorList>
            <person name="Yu L."/>
        </authorList>
    </citation>
    <scope>NUCLEOTIDE SEQUENCE [LARGE SCALE GENOMIC DNA]</scope>
    <source>
        <strain evidence="10 11">S5H2222</strain>
    </source>
</reference>
<evidence type="ECO:0000256" key="1">
    <source>
        <dbReference type="ARBA" id="ARBA00004635"/>
    </source>
</evidence>
<dbReference type="InterPro" id="IPR057336">
    <property type="entry name" value="GerAC_N"/>
</dbReference>
<dbReference type="PANTHER" id="PTHR35789:SF1">
    <property type="entry name" value="SPORE GERMINATION PROTEIN B3"/>
    <property type="match status" value="1"/>
</dbReference>
<proteinExistence type="inferred from homology"/>
<keyword evidence="11" id="KW-1185">Reference proteome</keyword>
<gene>
    <name evidence="10" type="ORF">EKG35_16275</name>
</gene>
<dbReference type="PROSITE" id="PS51257">
    <property type="entry name" value="PROKAR_LIPOPROTEIN"/>
    <property type="match status" value="1"/>
</dbReference>
<dbReference type="InterPro" id="IPR038501">
    <property type="entry name" value="Spore_GerAC_C_sf"/>
</dbReference>
<dbReference type="Pfam" id="PF05504">
    <property type="entry name" value="Spore_GerAC"/>
    <property type="match status" value="1"/>
</dbReference>
<dbReference type="GO" id="GO:0016020">
    <property type="term" value="C:membrane"/>
    <property type="evidence" value="ECO:0007669"/>
    <property type="project" value="UniProtKB-SubCell"/>
</dbReference>
<evidence type="ECO:0000256" key="6">
    <source>
        <dbReference type="ARBA" id="ARBA00023139"/>
    </source>
</evidence>
<evidence type="ECO:0000259" key="8">
    <source>
        <dbReference type="Pfam" id="PF05504"/>
    </source>
</evidence>
<evidence type="ECO:0000256" key="3">
    <source>
        <dbReference type="ARBA" id="ARBA00022544"/>
    </source>
</evidence>
<dbReference type="NCBIfam" id="TIGR02887">
    <property type="entry name" value="spore_ger_x_C"/>
    <property type="match status" value="1"/>
</dbReference>
<dbReference type="EMBL" id="RXNR01000061">
    <property type="protein sequence ID" value="RTQ89626.1"/>
    <property type="molecule type" value="Genomic_DNA"/>
</dbReference>
<evidence type="ECO:0000313" key="10">
    <source>
        <dbReference type="EMBL" id="RTQ89626.1"/>
    </source>
</evidence>
<dbReference type="InterPro" id="IPR008844">
    <property type="entry name" value="Spore_GerAC-like"/>
</dbReference>
<name>A0A3S0JMI4_9BACI</name>
<keyword evidence="6" id="KW-0564">Palmitate</keyword>
<comment type="caution">
    <text evidence="10">The sequence shown here is derived from an EMBL/GenBank/DDBJ whole genome shotgun (WGS) entry which is preliminary data.</text>
</comment>
<sequence>MNREIMRENPMMNKFLIFILLPLIFLTGCWDLNENERMYYAFGAGVDFKDGQYEVTIQIISFSRVAKTEQFNQDVIQSQVTSATGNTIDEAFFELYHAIDERVFWGHFSLLIFSEGVLKQGAFDSVVNTITRFSDTRYRTWIYCTDEPLDQFLLALPLLKKSITLSKIGDPLNSYEQESFIQPIDLRNLIINLNEPSHEANIPYIKLREDWKTQKEPLSSIEFDGIGVVTPKEFKGFIKDDKANGLQWMSNKTIRAEITTSYEKDKYFSAILRNVNVNIVPIVKGNDVRFDINVGLTASLGSFEGDLTSDKIKELVKQTVKKEIEQTYQAALEMNADVFRLSEILYREDLKKWKEIQKDGRIELGEDSIRNINININKLTSGRKSFRDTIE</sequence>
<dbReference type="OrthoDB" id="2380468at2"/>
<dbReference type="Pfam" id="PF25198">
    <property type="entry name" value="Spore_GerAC_N"/>
    <property type="match status" value="1"/>
</dbReference>
<dbReference type="PANTHER" id="PTHR35789">
    <property type="entry name" value="SPORE GERMINATION PROTEIN B3"/>
    <property type="match status" value="1"/>
</dbReference>